<name>A0A1H8UUU1_9GAMM</name>
<organism evidence="2 3">
    <name type="scientific">Aquisalimonas asiatica</name>
    <dbReference type="NCBI Taxonomy" id="406100"/>
    <lineage>
        <taxon>Bacteria</taxon>
        <taxon>Pseudomonadati</taxon>
        <taxon>Pseudomonadota</taxon>
        <taxon>Gammaproteobacteria</taxon>
        <taxon>Chromatiales</taxon>
        <taxon>Ectothiorhodospiraceae</taxon>
        <taxon>Aquisalimonas</taxon>
    </lineage>
</organism>
<dbReference type="STRING" id="406100.SAMN04488052_10868"/>
<dbReference type="RefSeq" id="WP_091645315.1">
    <property type="nucleotide sequence ID" value="NZ_FOEG01000008.1"/>
</dbReference>
<dbReference type="EMBL" id="FOEG01000008">
    <property type="protein sequence ID" value="SEP06906.1"/>
    <property type="molecule type" value="Genomic_DNA"/>
</dbReference>
<evidence type="ECO:0000313" key="2">
    <source>
        <dbReference type="EMBL" id="SEP06906.1"/>
    </source>
</evidence>
<proteinExistence type="predicted"/>
<evidence type="ECO:0000313" key="3">
    <source>
        <dbReference type="Proteomes" id="UP000199657"/>
    </source>
</evidence>
<dbReference type="SUPFAM" id="SSF111126">
    <property type="entry name" value="Ligand-binding domain in the NO signalling and Golgi transport"/>
    <property type="match status" value="1"/>
</dbReference>
<protein>
    <recommendedName>
        <fullName evidence="1">4-vinyl reductase 4VR domain-containing protein</fullName>
    </recommendedName>
</protein>
<dbReference type="Pfam" id="PF19367">
    <property type="entry name" value="DUF5943"/>
    <property type="match status" value="1"/>
</dbReference>
<dbReference type="InterPro" id="IPR004096">
    <property type="entry name" value="V4R"/>
</dbReference>
<feature type="domain" description="4-vinyl reductase 4VR" evidence="1">
    <location>
        <begin position="102"/>
        <end position="166"/>
    </location>
</feature>
<evidence type="ECO:0000259" key="1">
    <source>
        <dbReference type="SMART" id="SM00989"/>
    </source>
</evidence>
<dbReference type="SMART" id="SM00989">
    <property type="entry name" value="V4R"/>
    <property type="match status" value="1"/>
</dbReference>
<dbReference type="AlphaFoldDB" id="A0A1H8UUU1"/>
<dbReference type="OrthoDB" id="8264576at2"/>
<dbReference type="InterPro" id="IPR045987">
    <property type="entry name" value="DUF5943"/>
</dbReference>
<accession>A0A1H8UUU1</accession>
<dbReference type="InterPro" id="IPR024096">
    <property type="entry name" value="NO_sig/Golgi_transp_ligand-bd"/>
</dbReference>
<dbReference type="Proteomes" id="UP000199657">
    <property type="component" value="Unassembled WGS sequence"/>
</dbReference>
<gene>
    <name evidence="2" type="ORF">SAMN04488052_10868</name>
</gene>
<reference evidence="2 3" key="1">
    <citation type="submission" date="2016-10" db="EMBL/GenBank/DDBJ databases">
        <authorList>
            <person name="de Groot N.N."/>
        </authorList>
    </citation>
    <scope>NUCLEOTIDE SEQUENCE [LARGE SCALE GENOMIC DNA]</scope>
    <source>
        <strain evidence="2 3">CGMCC 1.6291</strain>
    </source>
</reference>
<sequence>MASVQTIPVEIDESSGEWRLNGTPVLVLPREDMAQLQGTVAGSPAESAWQAVARRSARQWCEAEAARSGADAATVFARYLDSLGQRGWGRFELLYCRPGDCGAAIRVHNSPFTVAGARGPRTCRTFLAWFEGAMGWACDDPDLFAIAEERACTASGAEACEFVVRPGVASDDD</sequence>
<keyword evidence="3" id="KW-1185">Reference proteome</keyword>